<dbReference type="InterPro" id="IPR032877">
    <property type="entry name" value="Transposase_HTH"/>
</dbReference>
<evidence type="ECO:0000259" key="4">
    <source>
        <dbReference type="Pfam" id="PF14690"/>
    </source>
</evidence>
<dbReference type="EMBL" id="JAHBAY010000024">
    <property type="protein sequence ID" value="MBT0774128.1"/>
    <property type="molecule type" value="Genomic_DNA"/>
</dbReference>
<accession>A0ABS5TTK9</accession>
<organism evidence="5 6">
    <name type="scientific">Kineosporia corallincola</name>
    <dbReference type="NCBI Taxonomy" id="2835133"/>
    <lineage>
        <taxon>Bacteria</taxon>
        <taxon>Bacillati</taxon>
        <taxon>Actinomycetota</taxon>
        <taxon>Actinomycetes</taxon>
        <taxon>Kineosporiales</taxon>
        <taxon>Kineosporiaceae</taxon>
        <taxon>Kineosporia</taxon>
    </lineage>
</organism>
<dbReference type="Proteomes" id="UP001197247">
    <property type="component" value="Unassembled WGS sequence"/>
</dbReference>
<feature type="domain" description="Transposase IS204/IS1001/IS1096/IS1165 zinc-finger" evidence="4">
    <location>
        <begin position="11"/>
        <end position="54"/>
    </location>
</feature>
<protein>
    <submittedName>
        <fullName evidence="5">ISL3 family transposase</fullName>
    </submittedName>
</protein>
<gene>
    <name evidence="5" type="ORF">KIH74_34605</name>
</gene>
<dbReference type="Pfam" id="PF14690">
    <property type="entry name" value="Zn_ribbon_ISL3"/>
    <property type="match status" value="1"/>
</dbReference>
<evidence type="ECO:0000259" key="2">
    <source>
        <dbReference type="Pfam" id="PF01610"/>
    </source>
</evidence>
<reference evidence="5 6" key="1">
    <citation type="submission" date="2021-05" db="EMBL/GenBank/DDBJ databases">
        <title>Kineosporia and Streptomyces sp. nov. two new marine actinobacteria isolated from Coral.</title>
        <authorList>
            <person name="Buangrab K."/>
            <person name="Sutthacheep M."/>
            <person name="Yeemin T."/>
            <person name="Harunari E."/>
            <person name="Igarashi Y."/>
            <person name="Kanchanasin P."/>
            <person name="Tanasupawat S."/>
            <person name="Phongsopitanun W."/>
        </authorList>
    </citation>
    <scope>NUCLEOTIDE SEQUENCE [LARGE SCALE GENOMIC DNA]</scope>
    <source>
        <strain evidence="5 6">J2-2</strain>
    </source>
</reference>
<dbReference type="InterPro" id="IPR029261">
    <property type="entry name" value="Transposase_Znf"/>
</dbReference>
<dbReference type="InterPro" id="IPR002560">
    <property type="entry name" value="Transposase_DDE"/>
</dbReference>
<evidence type="ECO:0000313" key="6">
    <source>
        <dbReference type="Proteomes" id="UP001197247"/>
    </source>
</evidence>
<feature type="domain" description="Transposase IS204/IS1001/IS1096/IS1165 DDE" evidence="2">
    <location>
        <begin position="207"/>
        <end position="440"/>
    </location>
</feature>
<dbReference type="Pfam" id="PF01610">
    <property type="entry name" value="DDE_Tnp_ISL3"/>
    <property type="match status" value="1"/>
</dbReference>
<dbReference type="InterPro" id="IPR047951">
    <property type="entry name" value="Transpos_ISL3"/>
</dbReference>
<evidence type="ECO:0000256" key="1">
    <source>
        <dbReference type="SAM" id="MobiDB-lite"/>
    </source>
</evidence>
<keyword evidence="6" id="KW-1185">Reference proteome</keyword>
<evidence type="ECO:0000259" key="3">
    <source>
        <dbReference type="Pfam" id="PF13542"/>
    </source>
</evidence>
<dbReference type="Pfam" id="PF13542">
    <property type="entry name" value="HTH_Tnp_ISL3"/>
    <property type="match status" value="1"/>
</dbReference>
<sequence length="456" mass="50218">MTSSDAQELAAACPGCAVISRRVKGWVFTRPRDVRLGVQRLGLRWRKRRWVCVENGCSVVSFTESLPSIGHRSRLTERLRARAGDLVVDGVCASVSAAGREVGVSWPTVMNAVRVEAGAAGLLDGEAAAVTVLGIDEVRRGRPRWRPAVAVASVGALVTEDRSGTSTNGAVSPEPPPVTGSTLRADPECSRPRTIADRWHVGFTDIAGGAGMLAQVEGRTGDDVAYWLASQTPAWRHRIQFVTIDMCTIFLNAIRRYLPEARIVVDRFHVVKLATDALTDVRRRVTMTSRGRRGRQNDPEWDLRNLLNRNRESLSPKAFAKIWNTLIDLGADGLTILKTWIAKDLLRQVLALTVPAGTARAVPDRTLIGQRLRRFYTWCADAGIPELTRLATTINTWWPHIETAITTGLSNAASEGYNRVVKLDARNAYGYRNPDNQRLRTRCATTRQARGCLNPG</sequence>
<name>A0ABS5TTK9_9ACTN</name>
<feature type="region of interest" description="Disordered" evidence="1">
    <location>
        <begin position="161"/>
        <end position="187"/>
    </location>
</feature>
<evidence type="ECO:0000313" key="5">
    <source>
        <dbReference type="EMBL" id="MBT0774128.1"/>
    </source>
</evidence>
<dbReference type="PANTHER" id="PTHR33498:SF1">
    <property type="entry name" value="TRANSPOSASE FOR INSERTION SEQUENCE ELEMENT IS1557"/>
    <property type="match status" value="1"/>
</dbReference>
<dbReference type="PANTHER" id="PTHR33498">
    <property type="entry name" value="TRANSPOSASE FOR INSERTION SEQUENCE ELEMENT IS1557"/>
    <property type="match status" value="1"/>
</dbReference>
<comment type="caution">
    <text evidence="5">The sequence shown here is derived from an EMBL/GenBank/DDBJ whole genome shotgun (WGS) entry which is preliminary data.</text>
</comment>
<feature type="domain" description="Transposase IS204/IS1001/IS1096/IS1165 helix-turn-helix" evidence="3">
    <location>
        <begin position="64"/>
        <end position="113"/>
    </location>
</feature>
<proteinExistence type="predicted"/>